<protein>
    <submittedName>
        <fullName evidence="2">Uncharacterized protein</fullName>
    </submittedName>
</protein>
<feature type="compositionally biased region" description="Low complexity" evidence="1">
    <location>
        <begin position="60"/>
        <end position="78"/>
    </location>
</feature>
<feature type="region of interest" description="Disordered" evidence="1">
    <location>
        <begin position="1"/>
        <end position="108"/>
    </location>
</feature>
<reference evidence="2" key="1">
    <citation type="submission" date="2009-05" db="EMBL/GenBank/DDBJ databases">
        <authorList>
            <person name="Harkins D.M."/>
            <person name="DeShazer D."/>
            <person name="Woods D.E."/>
            <person name="Brinkac L.M."/>
            <person name="Brown K.A."/>
            <person name="Hung G.C."/>
            <person name="Tuanyok A."/>
            <person name="Zhang B."/>
            <person name="Nierman W.C."/>
        </authorList>
    </citation>
    <scope>NUCLEOTIDE SEQUENCE [LARGE SCALE GENOMIC DNA]</scope>
    <source>
        <strain evidence="2">1710a</strain>
    </source>
</reference>
<evidence type="ECO:0000256" key="1">
    <source>
        <dbReference type="SAM" id="MobiDB-lite"/>
    </source>
</evidence>
<sequence>MHERDAAVARRNNERANRRDTPGSVRPASIRARRMERNGRRRARRGRAPSPSSRPRRARSAIARRPGTARARRTCAPAKSPSRAGANRPSPIRESPLYGKGAHTPINP</sequence>
<dbReference type="AlphaFoldDB" id="A0A0E1VUE6"/>
<organism evidence="2">
    <name type="scientific">Burkholderia pseudomallei 1710a</name>
    <dbReference type="NCBI Taxonomy" id="320371"/>
    <lineage>
        <taxon>Bacteria</taxon>
        <taxon>Pseudomonadati</taxon>
        <taxon>Pseudomonadota</taxon>
        <taxon>Betaproteobacteria</taxon>
        <taxon>Burkholderiales</taxon>
        <taxon>Burkholderiaceae</taxon>
        <taxon>Burkholderia</taxon>
        <taxon>pseudomallei group</taxon>
    </lineage>
</organism>
<evidence type="ECO:0000313" key="2">
    <source>
        <dbReference type="EMBL" id="EET04540.1"/>
    </source>
</evidence>
<feature type="compositionally biased region" description="Basic and acidic residues" evidence="1">
    <location>
        <begin position="1"/>
        <end position="21"/>
    </location>
</feature>
<gene>
    <name evidence="2" type="ORF">BURPS1710A_A0251</name>
</gene>
<accession>A0A0E1VUE6</accession>
<dbReference type="EMBL" id="CM000833">
    <property type="protein sequence ID" value="EET04540.1"/>
    <property type="molecule type" value="Genomic_DNA"/>
</dbReference>
<dbReference type="Proteomes" id="UP000001812">
    <property type="component" value="Chromosome II"/>
</dbReference>
<name>A0A0E1VUE6_BURPE</name>
<dbReference type="HOGENOM" id="CLU_180591_0_0_4"/>
<proteinExistence type="predicted"/>